<dbReference type="EMBL" id="CATOUU010000075">
    <property type="protein sequence ID" value="CAI9915675.1"/>
    <property type="molecule type" value="Genomic_DNA"/>
</dbReference>
<protein>
    <submittedName>
        <fullName evidence="1">Uncharacterized protein</fullName>
    </submittedName>
</protein>
<keyword evidence="3" id="KW-1185">Reference proteome</keyword>
<dbReference type="Proteomes" id="UP001642409">
    <property type="component" value="Unassembled WGS sequence"/>
</dbReference>
<reference evidence="1" key="1">
    <citation type="submission" date="2023-06" db="EMBL/GenBank/DDBJ databases">
        <authorList>
            <person name="Kurt Z."/>
        </authorList>
    </citation>
    <scope>NUCLEOTIDE SEQUENCE</scope>
</reference>
<accession>A0AA86NAD7</accession>
<gene>
    <name evidence="1" type="ORF">HINF_LOCUS3320</name>
    <name evidence="2" type="ORF">HINF_LOCUS33995</name>
</gene>
<reference evidence="2 3" key="2">
    <citation type="submission" date="2024-07" db="EMBL/GenBank/DDBJ databases">
        <authorList>
            <person name="Akdeniz Z."/>
        </authorList>
    </citation>
    <scope>NUCLEOTIDE SEQUENCE [LARGE SCALE GENOMIC DNA]</scope>
</reference>
<name>A0AA86NAD7_9EUKA</name>
<proteinExistence type="predicted"/>
<comment type="caution">
    <text evidence="1">The sequence shown here is derived from an EMBL/GenBank/DDBJ whole genome shotgun (WGS) entry which is preliminary data.</text>
</comment>
<organism evidence="1">
    <name type="scientific">Hexamita inflata</name>
    <dbReference type="NCBI Taxonomy" id="28002"/>
    <lineage>
        <taxon>Eukaryota</taxon>
        <taxon>Metamonada</taxon>
        <taxon>Diplomonadida</taxon>
        <taxon>Hexamitidae</taxon>
        <taxon>Hexamitinae</taxon>
        <taxon>Hexamita</taxon>
    </lineage>
</organism>
<dbReference type="EMBL" id="CAXDID020000119">
    <property type="protein sequence ID" value="CAL6031413.1"/>
    <property type="molecule type" value="Genomic_DNA"/>
</dbReference>
<dbReference type="AlphaFoldDB" id="A0AA86NAD7"/>
<sequence length="168" mass="19454">MFTHSQVSSFTEALKHVVESIIGRKILFNCDLFLVVQKLTKSQRTGIWKQVAALIGSSAAEVHDYYFNSWQTTFFQDPRDYTKELKMLLYQEISKSHNTKEAVARTIKAFQTQCPKNTCNERHVYQFVYRYALSKYSKSLSIISAPSSQLSTCNEEVTRIMFRVNNAE</sequence>
<evidence type="ECO:0000313" key="3">
    <source>
        <dbReference type="Proteomes" id="UP001642409"/>
    </source>
</evidence>
<evidence type="ECO:0000313" key="2">
    <source>
        <dbReference type="EMBL" id="CAL6031413.1"/>
    </source>
</evidence>
<evidence type="ECO:0000313" key="1">
    <source>
        <dbReference type="EMBL" id="CAI9915675.1"/>
    </source>
</evidence>